<comment type="caution">
    <text evidence="2">The sequence shown here is derived from an EMBL/GenBank/DDBJ whole genome shotgun (WGS) entry which is preliminary data.</text>
</comment>
<organism evidence="2 3">
    <name type="scientific">Arthrobacter gandavensis</name>
    <dbReference type="NCBI Taxonomy" id="169960"/>
    <lineage>
        <taxon>Bacteria</taxon>
        <taxon>Bacillati</taxon>
        <taxon>Actinomycetota</taxon>
        <taxon>Actinomycetes</taxon>
        <taxon>Micrococcales</taxon>
        <taxon>Micrococcaceae</taxon>
        <taxon>Arthrobacter</taxon>
    </lineage>
</organism>
<gene>
    <name evidence="2" type="ORF">GCM10009688_04480</name>
</gene>
<reference evidence="3" key="1">
    <citation type="journal article" date="2019" name="Int. J. Syst. Evol. Microbiol.">
        <title>The Global Catalogue of Microorganisms (GCM) 10K type strain sequencing project: providing services to taxonomists for standard genome sequencing and annotation.</title>
        <authorList>
            <consortium name="The Broad Institute Genomics Platform"/>
            <consortium name="The Broad Institute Genome Sequencing Center for Infectious Disease"/>
            <person name="Wu L."/>
            <person name="Ma J."/>
        </authorList>
    </citation>
    <scope>NUCLEOTIDE SEQUENCE [LARGE SCALE GENOMIC DNA]</scope>
    <source>
        <strain evidence="3">JCM 13316</strain>
    </source>
</reference>
<dbReference type="EMBL" id="BAAALV010000001">
    <property type="protein sequence ID" value="GAA1903543.1"/>
    <property type="molecule type" value="Genomic_DNA"/>
</dbReference>
<keyword evidence="3" id="KW-1185">Reference proteome</keyword>
<name>A0ABP5A4X4_9MICC</name>
<evidence type="ECO:0000313" key="3">
    <source>
        <dbReference type="Proteomes" id="UP001500784"/>
    </source>
</evidence>
<sequence length="171" mass="17921">MPDNSAASPTQNTGNPSSASGRPAPEVFAGFMAMASGAVDATKTGGWIHEDGSPWDPEAPDLVFYPHRCPESKGGPNARDLQLALEGPAPADPRAARDQMRDYLEASGFTLTSMIDPSEGAEADMPYSVGAKGQEGELIVYSASPVLAFLTLESECSDHPSLEHEVSAATR</sequence>
<protein>
    <submittedName>
        <fullName evidence="2">Uncharacterized protein</fullName>
    </submittedName>
</protein>
<feature type="compositionally biased region" description="Polar residues" evidence="1">
    <location>
        <begin position="1"/>
        <end position="20"/>
    </location>
</feature>
<evidence type="ECO:0000256" key="1">
    <source>
        <dbReference type="SAM" id="MobiDB-lite"/>
    </source>
</evidence>
<feature type="region of interest" description="Disordered" evidence="1">
    <location>
        <begin position="1"/>
        <end position="26"/>
    </location>
</feature>
<accession>A0ABP5A4X4</accession>
<dbReference type="Proteomes" id="UP001500784">
    <property type="component" value="Unassembled WGS sequence"/>
</dbReference>
<evidence type="ECO:0000313" key="2">
    <source>
        <dbReference type="EMBL" id="GAA1903543.1"/>
    </source>
</evidence>
<dbReference type="RefSeq" id="WP_152227617.1">
    <property type="nucleotide sequence ID" value="NZ_BAAALV010000001.1"/>
</dbReference>
<proteinExistence type="predicted"/>